<keyword evidence="1" id="KW-0614">Plasmid</keyword>
<dbReference type="Gene3D" id="3.10.450.620">
    <property type="entry name" value="JHP933, nucleotidyltransferase-like core domain"/>
    <property type="match status" value="1"/>
</dbReference>
<proteinExistence type="predicted"/>
<dbReference type="GO" id="GO:0016740">
    <property type="term" value="F:transferase activity"/>
    <property type="evidence" value="ECO:0007669"/>
    <property type="project" value="UniProtKB-KW"/>
</dbReference>
<protein>
    <submittedName>
        <fullName evidence="1">Nucleotidyl transferase AbiEii/AbiGii toxin family protein</fullName>
    </submittedName>
</protein>
<sequence>MVVWVLNAVFRSNFGEALSFKGGTSLSKAYGLIDRFSEDVDLTYDIRRFLPGMNFDEDGIPPSRSQQSKLTKAVREKLPEWIRNDLSPVLEEAIAKDGLRAKLVQTTEETLNVDFESHFSGHSYVRSSVLLEFGARSTGEPTISKNIECYAQHTIPKVAFPTATVRTMRVERTFWEKATAAHVYSLQENLKKDRFSRHWHDLHYIFKSPHWEVVRNDKEIAKKVAVHKSFFFAEKDKGGAFINYKAAVEGNIRIIPDGSALKELRDDYRMMQVSQIVREGAPSFDEILESCAVMERELNI</sequence>
<accession>A0ABY5XWI1</accession>
<dbReference type="Pfam" id="PF08843">
    <property type="entry name" value="AbiEii"/>
    <property type="match status" value="1"/>
</dbReference>
<dbReference type="EMBL" id="CP104144">
    <property type="protein sequence ID" value="UWU19005.1"/>
    <property type="molecule type" value="Genomic_DNA"/>
</dbReference>
<evidence type="ECO:0000313" key="1">
    <source>
        <dbReference type="EMBL" id="UWU19005.1"/>
    </source>
</evidence>
<reference evidence="1" key="1">
    <citation type="submission" date="2022-09" db="EMBL/GenBank/DDBJ databases">
        <title>Australian commercial rhizobial inoculants.</title>
        <authorList>
            <person name="Kohlmeier M.G."/>
            <person name="O'Hara G.W."/>
            <person name="Colombi E."/>
            <person name="Ramsay J.P."/>
            <person name="Terpolilli J."/>
        </authorList>
    </citation>
    <scope>NUCLEOTIDE SEQUENCE</scope>
    <source>
        <strain evidence="1">WSM1592</strain>
        <plasmid evidence="1">pWSM1592_1</plasmid>
    </source>
</reference>
<dbReference type="Proteomes" id="UP001060123">
    <property type="component" value="Plasmid pWSM1592_1"/>
</dbReference>
<keyword evidence="2" id="KW-1185">Reference proteome</keyword>
<name>A0ABY5XWI1_RHISU</name>
<evidence type="ECO:0000313" key="2">
    <source>
        <dbReference type="Proteomes" id="UP001060123"/>
    </source>
</evidence>
<organism evidence="1 2">
    <name type="scientific">Rhizobium sullae</name>
    <name type="common">Rhizobium hedysari</name>
    <dbReference type="NCBI Taxonomy" id="50338"/>
    <lineage>
        <taxon>Bacteria</taxon>
        <taxon>Pseudomonadati</taxon>
        <taxon>Pseudomonadota</taxon>
        <taxon>Alphaproteobacteria</taxon>
        <taxon>Hyphomicrobiales</taxon>
        <taxon>Rhizobiaceae</taxon>
        <taxon>Rhizobium/Agrobacterium group</taxon>
        <taxon>Rhizobium</taxon>
    </lineage>
</organism>
<dbReference type="RefSeq" id="WP_245209252.1">
    <property type="nucleotide sequence ID" value="NZ_CP104144.1"/>
</dbReference>
<gene>
    <name evidence="1" type="ORF">N2599_28705</name>
</gene>
<geneLocation type="plasmid" evidence="1 2">
    <name>pWSM1592_1</name>
</geneLocation>
<keyword evidence="1" id="KW-0808">Transferase</keyword>
<dbReference type="InterPro" id="IPR014942">
    <property type="entry name" value="AbiEii"/>
</dbReference>